<name>A0A1H6ZXU2_9GAMM</name>
<feature type="non-terminal residue" evidence="2">
    <location>
        <position position="1"/>
    </location>
</feature>
<gene>
    <name evidence="2" type="ORF">SAMN04244572_04553</name>
</gene>
<evidence type="ECO:0000313" key="3">
    <source>
        <dbReference type="Proteomes" id="UP000199250"/>
    </source>
</evidence>
<reference evidence="2 3" key="1">
    <citation type="submission" date="2016-10" db="EMBL/GenBank/DDBJ databases">
        <authorList>
            <person name="de Groot N.N."/>
        </authorList>
    </citation>
    <scope>NUCLEOTIDE SEQUENCE [LARGE SCALE GENOMIC DNA]</scope>
    <source>
        <strain evidence="2 3">DSM 373</strain>
    </source>
</reference>
<dbReference type="Proteomes" id="UP000199250">
    <property type="component" value="Unassembled WGS sequence"/>
</dbReference>
<evidence type="ECO:0000313" key="2">
    <source>
        <dbReference type="EMBL" id="SEJ58028.1"/>
    </source>
</evidence>
<dbReference type="EMBL" id="FNYQ01000146">
    <property type="protein sequence ID" value="SEJ58028.1"/>
    <property type="molecule type" value="Genomic_DNA"/>
</dbReference>
<feature type="region of interest" description="Disordered" evidence="1">
    <location>
        <begin position="75"/>
        <end position="101"/>
    </location>
</feature>
<proteinExistence type="predicted"/>
<accession>A0A1H6ZXU2</accession>
<sequence>GYWLFPRSHCSHGLRERYMRYWGRCQGVPMTLLAELFERLEAAPEEEDQRQAVARVGVVEIAATATAINDYRASHDASPTTTTAVPPPIPAPAVERPAEARRNAWTITRGGKPICTMVGEPSTRTEALAEARWRWPDADILES</sequence>
<organism evidence="2 3">
    <name type="scientific">Azotobacter beijerinckii</name>
    <dbReference type="NCBI Taxonomy" id="170623"/>
    <lineage>
        <taxon>Bacteria</taxon>
        <taxon>Pseudomonadati</taxon>
        <taxon>Pseudomonadota</taxon>
        <taxon>Gammaproteobacteria</taxon>
        <taxon>Pseudomonadales</taxon>
        <taxon>Pseudomonadaceae</taxon>
        <taxon>Azotobacter</taxon>
    </lineage>
</organism>
<evidence type="ECO:0000256" key="1">
    <source>
        <dbReference type="SAM" id="MobiDB-lite"/>
    </source>
</evidence>
<dbReference type="AlphaFoldDB" id="A0A1H6ZXU2"/>
<protein>
    <submittedName>
        <fullName evidence="2">Uncharacterized protein</fullName>
    </submittedName>
</protein>